<accession>A0A4R2PTM4</accession>
<feature type="coiled-coil region" evidence="1">
    <location>
        <begin position="199"/>
        <end position="248"/>
    </location>
</feature>
<keyword evidence="5" id="KW-1185">Reference proteome</keyword>
<keyword evidence="3" id="KW-0732">Signal</keyword>
<evidence type="ECO:0000256" key="3">
    <source>
        <dbReference type="SAM" id="SignalP"/>
    </source>
</evidence>
<dbReference type="InterPro" id="IPR006311">
    <property type="entry name" value="TAT_signal"/>
</dbReference>
<protein>
    <submittedName>
        <fullName evidence="4">Uncharacterized protein</fullName>
    </submittedName>
</protein>
<dbReference type="InParanoid" id="A0A4R2PTM4"/>
<evidence type="ECO:0000313" key="4">
    <source>
        <dbReference type="EMBL" id="TCP38494.1"/>
    </source>
</evidence>
<evidence type="ECO:0000313" key="5">
    <source>
        <dbReference type="Proteomes" id="UP000295399"/>
    </source>
</evidence>
<feature type="compositionally biased region" description="Low complexity" evidence="2">
    <location>
        <begin position="40"/>
        <end position="57"/>
    </location>
</feature>
<feature type="compositionally biased region" description="Basic and acidic residues" evidence="2">
    <location>
        <begin position="262"/>
        <end position="273"/>
    </location>
</feature>
<name>A0A4R2PTM4_RHOSA</name>
<evidence type="ECO:0000256" key="2">
    <source>
        <dbReference type="SAM" id="MobiDB-lite"/>
    </source>
</evidence>
<keyword evidence="1" id="KW-0175">Coiled coil</keyword>
<dbReference type="EMBL" id="SLXO01000001">
    <property type="protein sequence ID" value="TCP38494.1"/>
    <property type="molecule type" value="Genomic_DNA"/>
</dbReference>
<comment type="caution">
    <text evidence="4">The sequence shown here is derived from an EMBL/GenBank/DDBJ whole genome shotgun (WGS) entry which is preliminary data.</text>
</comment>
<sequence>MTARRPVLFYLALAVVGMAPAAAAALPATVGAVAFAPAADPPGSGAPSPTASNAPGTPKSPELILGLDDHRAVATGLLLELEALNSSAVDWRMPGSGVPAVPDTPDDLDAPVDLDALVRALEAPRAPQSPVAVDADLTATVHRALDAMRAAFAEAEAARRAAMAEAAEALERSRAEREAGLTAMRRALDRIKGSDWVDLDRVRAELARQKAERARTLADVERDMAQVRRALRQAHAELAKERAELLDQLGIGGALPATPVEPPHRPARPDDRH</sequence>
<evidence type="ECO:0000256" key="1">
    <source>
        <dbReference type="SAM" id="Coils"/>
    </source>
</evidence>
<proteinExistence type="predicted"/>
<reference evidence="4 5" key="1">
    <citation type="submission" date="2019-03" db="EMBL/GenBank/DDBJ databases">
        <title>Genomic Encyclopedia of Type Strains, Phase IV (KMG-IV): sequencing the most valuable type-strain genomes for metagenomic binning, comparative biology and taxonomic classification.</title>
        <authorList>
            <person name="Goeker M."/>
        </authorList>
    </citation>
    <scope>NUCLEOTIDE SEQUENCE [LARGE SCALE GENOMIC DNA]</scope>
    <source>
        <strain evidence="4 5">DSM 2132</strain>
    </source>
</reference>
<organism evidence="4 5">
    <name type="scientific">Rhodothalassium salexigens DSM 2132</name>
    <dbReference type="NCBI Taxonomy" id="1188247"/>
    <lineage>
        <taxon>Bacteria</taxon>
        <taxon>Pseudomonadati</taxon>
        <taxon>Pseudomonadota</taxon>
        <taxon>Alphaproteobacteria</taxon>
        <taxon>Rhodothalassiales</taxon>
        <taxon>Rhodothalassiaceae</taxon>
        <taxon>Rhodothalassium</taxon>
    </lineage>
</organism>
<feature type="region of interest" description="Disordered" evidence="2">
    <location>
        <begin position="250"/>
        <end position="273"/>
    </location>
</feature>
<feature type="region of interest" description="Disordered" evidence="2">
    <location>
        <begin position="40"/>
        <end position="63"/>
    </location>
</feature>
<feature type="coiled-coil region" evidence="1">
    <location>
        <begin position="145"/>
        <end position="172"/>
    </location>
</feature>
<dbReference type="Proteomes" id="UP000295399">
    <property type="component" value="Unassembled WGS sequence"/>
</dbReference>
<dbReference type="AlphaFoldDB" id="A0A4R2PTM4"/>
<feature type="chain" id="PRO_5020878755" evidence="3">
    <location>
        <begin position="25"/>
        <end position="273"/>
    </location>
</feature>
<feature type="signal peptide" evidence="3">
    <location>
        <begin position="1"/>
        <end position="24"/>
    </location>
</feature>
<gene>
    <name evidence="4" type="ORF">EV659_101398</name>
</gene>
<dbReference type="PROSITE" id="PS51318">
    <property type="entry name" value="TAT"/>
    <property type="match status" value="1"/>
</dbReference>